<evidence type="ECO:0000313" key="5">
    <source>
        <dbReference type="Proteomes" id="UP000825935"/>
    </source>
</evidence>
<name>A0A8T2V2S6_CERRI</name>
<gene>
    <name evidence="4" type="ORF">KP509_04G091000</name>
</gene>
<protein>
    <recommendedName>
        <fullName evidence="3">B box-type domain-containing protein</fullName>
    </recommendedName>
</protein>
<evidence type="ECO:0000259" key="3">
    <source>
        <dbReference type="PROSITE" id="PS50119"/>
    </source>
</evidence>
<dbReference type="Pfam" id="PF04640">
    <property type="entry name" value="PLATZ"/>
    <property type="match status" value="1"/>
</dbReference>
<evidence type="ECO:0000313" key="4">
    <source>
        <dbReference type="EMBL" id="KAH7440094.1"/>
    </source>
</evidence>
<dbReference type="GO" id="GO:0008270">
    <property type="term" value="F:zinc ion binding"/>
    <property type="evidence" value="ECO:0007669"/>
    <property type="project" value="UniProtKB-KW"/>
</dbReference>
<feature type="region of interest" description="Disordered" evidence="2">
    <location>
        <begin position="272"/>
        <end position="292"/>
    </location>
</feature>
<dbReference type="InterPro" id="IPR006734">
    <property type="entry name" value="PLATZ"/>
</dbReference>
<dbReference type="PANTHER" id="PTHR31065">
    <property type="entry name" value="PLATZ TRANSCRIPTION FACTOR FAMILY PROTEIN"/>
    <property type="match status" value="1"/>
</dbReference>
<sequence>MLEYNLHKPAWLDGLLRSEFFTACAENHETQKKNERNIYCLNCRVSICQHCVPQHPQPHELLQIRRYVYNDVIRLQEIRDFIDCALVQPYVINSAKVVFLKERPQLRPSKGQGNVCASCERSLQAAYRYCSVACMVEAATKQGEGITLSMRIDHQHCGHSEGVSMSGAKASTCFVSCKEREDEGQLSPNCILHGLSLNSPSLSWSTDTTEDANWDLHLALHAPASPHGYKKLNKSSSFLSPGFCGTSSKRARSLQPSKQVAVLCASRERERRGIMLPSSNRRKGKPRRSPFC</sequence>
<comment type="caution">
    <text evidence="4">The sequence shown here is derived from an EMBL/GenBank/DDBJ whole genome shotgun (WGS) entry which is preliminary data.</text>
</comment>
<evidence type="ECO:0000256" key="2">
    <source>
        <dbReference type="SAM" id="MobiDB-lite"/>
    </source>
</evidence>
<dbReference type="AlphaFoldDB" id="A0A8T2V2S6"/>
<organism evidence="4 5">
    <name type="scientific">Ceratopteris richardii</name>
    <name type="common">Triangle waterfern</name>
    <dbReference type="NCBI Taxonomy" id="49495"/>
    <lineage>
        <taxon>Eukaryota</taxon>
        <taxon>Viridiplantae</taxon>
        <taxon>Streptophyta</taxon>
        <taxon>Embryophyta</taxon>
        <taxon>Tracheophyta</taxon>
        <taxon>Polypodiopsida</taxon>
        <taxon>Polypodiidae</taxon>
        <taxon>Polypodiales</taxon>
        <taxon>Pteridineae</taxon>
        <taxon>Pteridaceae</taxon>
        <taxon>Parkerioideae</taxon>
        <taxon>Ceratopteris</taxon>
    </lineage>
</organism>
<dbReference type="PANTHER" id="PTHR31065:SF1">
    <property type="entry name" value="OS09G0116050 PROTEIN"/>
    <property type="match status" value="1"/>
</dbReference>
<dbReference type="EMBL" id="CM035409">
    <property type="protein sequence ID" value="KAH7440094.1"/>
    <property type="molecule type" value="Genomic_DNA"/>
</dbReference>
<feature type="compositionally biased region" description="Basic residues" evidence="2">
    <location>
        <begin position="280"/>
        <end position="292"/>
    </location>
</feature>
<keyword evidence="1" id="KW-0479">Metal-binding</keyword>
<evidence type="ECO:0000256" key="1">
    <source>
        <dbReference type="PROSITE-ProRule" id="PRU00024"/>
    </source>
</evidence>
<keyword evidence="5" id="KW-1185">Reference proteome</keyword>
<dbReference type="PROSITE" id="PS50119">
    <property type="entry name" value="ZF_BBOX"/>
    <property type="match status" value="1"/>
</dbReference>
<feature type="domain" description="B box-type" evidence="3">
    <location>
        <begin position="24"/>
        <end position="64"/>
    </location>
</feature>
<accession>A0A8T2V2S6</accession>
<keyword evidence="1" id="KW-0862">Zinc</keyword>
<proteinExistence type="predicted"/>
<dbReference type="InterPro" id="IPR000315">
    <property type="entry name" value="Znf_B-box"/>
</dbReference>
<reference evidence="4" key="1">
    <citation type="submission" date="2021-08" db="EMBL/GenBank/DDBJ databases">
        <title>WGS assembly of Ceratopteris richardii.</title>
        <authorList>
            <person name="Marchant D.B."/>
            <person name="Chen G."/>
            <person name="Jenkins J."/>
            <person name="Shu S."/>
            <person name="Leebens-Mack J."/>
            <person name="Grimwood J."/>
            <person name="Schmutz J."/>
            <person name="Soltis P."/>
            <person name="Soltis D."/>
            <person name="Chen Z.-H."/>
        </authorList>
    </citation>
    <scope>NUCLEOTIDE SEQUENCE</scope>
    <source>
        <strain evidence="4">Whitten #5841</strain>
        <tissue evidence="4">Leaf</tissue>
    </source>
</reference>
<keyword evidence="1" id="KW-0863">Zinc-finger</keyword>
<dbReference type="Proteomes" id="UP000825935">
    <property type="component" value="Chromosome 4"/>
</dbReference>
<dbReference type="OrthoDB" id="1908108at2759"/>